<accession>A0A6N8J8Y0</accession>
<dbReference type="RefSeq" id="WP_157300198.1">
    <property type="nucleotide sequence ID" value="NZ_BAAAZB010000025.1"/>
</dbReference>
<protein>
    <recommendedName>
        <fullName evidence="3">ABC transporter ATPase</fullName>
    </recommendedName>
</protein>
<evidence type="ECO:0000313" key="2">
    <source>
        <dbReference type="Proteomes" id="UP000468388"/>
    </source>
</evidence>
<dbReference type="OrthoDB" id="978691at2"/>
<dbReference type="AlphaFoldDB" id="A0A6N8J8Y0"/>
<gene>
    <name evidence="1" type="ORF">GO495_13345</name>
</gene>
<proteinExistence type="predicted"/>
<organism evidence="1 2">
    <name type="scientific">Chitinophaga oryziterrae</name>
    <dbReference type="NCBI Taxonomy" id="1031224"/>
    <lineage>
        <taxon>Bacteria</taxon>
        <taxon>Pseudomonadati</taxon>
        <taxon>Bacteroidota</taxon>
        <taxon>Chitinophagia</taxon>
        <taxon>Chitinophagales</taxon>
        <taxon>Chitinophagaceae</taxon>
        <taxon>Chitinophaga</taxon>
    </lineage>
</organism>
<evidence type="ECO:0000313" key="1">
    <source>
        <dbReference type="EMBL" id="MVT41573.1"/>
    </source>
</evidence>
<reference evidence="1 2" key="1">
    <citation type="submission" date="2019-12" db="EMBL/GenBank/DDBJ databases">
        <title>The draft genomic sequence of strain Chitinophaga oryziterrae JCM 16595.</title>
        <authorList>
            <person name="Zhang X."/>
        </authorList>
    </citation>
    <scope>NUCLEOTIDE SEQUENCE [LARGE SCALE GENOMIC DNA]</scope>
    <source>
        <strain evidence="1 2">JCM 16595</strain>
    </source>
</reference>
<name>A0A6N8J8Y0_9BACT</name>
<sequence length="168" mass="19380">MTQDLHQLLPADFHPASRVWIYQSNRPFNEQEVLEINEQLHQFTVQWQAHGAPVKGWGQLLFNQVIVLMADESATMVSGCSTDSSVRIIKSMENQYKVNFFDRLLLAFLVKDKLQLLPMAQLTYALEKGFIDENTIYLNNTVLTKQDLDQNWLVPIKDSWLAKKLSLA</sequence>
<dbReference type="Proteomes" id="UP000468388">
    <property type="component" value="Unassembled WGS sequence"/>
</dbReference>
<dbReference type="EMBL" id="WRXO01000003">
    <property type="protein sequence ID" value="MVT41573.1"/>
    <property type="molecule type" value="Genomic_DNA"/>
</dbReference>
<evidence type="ECO:0008006" key="3">
    <source>
        <dbReference type="Google" id="ProtNLM"/>
    </source>
</evidence>
<keyword evidence="2" id="KW-1185">Reference proteome</keyword>
<comment type="caution">
    <text evidence="1">The sequence shown here is derived from an EMBL/GenBank/DDBJ whole genome shotgun (WGS) entry which is preliminary data.</text>
</comment>